<feature type="transmembrane region" description="Helical" evidence="1">
    <location>
        <begin position="80"/>
        <end position="102"/>
    </location>
</feature>
<gene>
    <name evidence="2" type="ORF">JF887_04005</name>
</gene>
<feature type="transmembrane region" description="Helical" evidence="1">
    <location>
        <begin position="43"/>
        <end position="68"/>
    </location>
</feature>
<dbReference type="Pfam" id="PF07332">
    <property type="entry name" value="Phage_holin_3_6"/>
    <property type="match status" value="1"/>
</dbReference>
<reference evidence="2 3" key="1">
    <citation type="submission" date="2020-10" db="EMBL/GenBank/DDBJ databases">
        <title>Ca. Dormibacterota MAGs.</title>
        <authorList>
            <person name="Montgomery K."/>
        </authorList>
    </citation>
    <scope>NUCLEOTIDE SEQUENCE [LARGE SCALE GENOMIC DNA]</scope>
    <source>
        <strain evidence="2">Mitchell_Peninsula_5</strain>
    </source>
</reference>
<name>A0A934KNY1_9BACT</name>
<dbReference type="EMBL" id="JAEKNN010000020">
    <property type="protein sequence ID" value="MBJ7608582.1"/>
    <property type="molecule type" value="Genomic_DNA"/>
</dbReference>
<keyword evidence="1" id="KW-0472">Membrane</keyword>
<organism evidence="2 3">
    <name type="scientific">Candidatus Amunia macphersoniae</name>
    <dbReference type="NCBI Taxonomy" id="3127014"/>
    <lineage>
        <taxon>Bacteria</taxon>
        <taxon>Bacillati</taxon>
        <taxon>Candidatus Dormiibacterota</taxon>
        <taxon>Candidatus Dormibacteria</taxon>
        <taxon>Candidatus Aeolococcales</taxon>
        <taxon>Candidatus Aeolococcaceae</taxon>
        <taxon>Candidatus Amunia</taxon>
    </lineage>
</organism>
<sequence>MPEGDRDDSIPGIVREAVDDAVRLAKAEIEFAKAEAIATVKRFAVAVGLFVGAAVLALFFAIFALAAIPTALAGHLFSGWLWWLLMALVFALLAGLVGLLGLRSLRRGIGGGKELVGSVKEDVAWLKRLTKRNASDS</sequence>
<accession>A0A934KNY1</accession>
<evidence type="ECO:0000313" key="2">
    <source>
        <dbReference type="EMBL" id="MBJ7608582.1"/>
    </source>
</evidence>
<dbReference type="AlphaFoldDB" id="A0A934KNY1"/>
<proteinExistence type="predicted"/>
<evidence type="ECO:0000313" key="3">
    <source>
        <dbReference type="Proteomes" id="UP000614410"/>
    </source>
</evidence>
<protein>
    <submittedName>
        <fullName evidence="2">Phage holin family protein</fullName>
    </submittedName>
</protein>
<comment type="caution">
    <text evidence="2">The sequence shown here is derived from an EMBL/GenBank/DDBJ whole genome shotgun (WGS) entry which is preliminary data.</text>
</comment>
<keyword evidence="1" id="KW-0812">Transmembrane</keyword>
<keyword evidence="1" id="KW-1133">Transmembrane helix</keyword>
<dbReference type="Proteomes" id="UP000614410">
    <property type="component" value="Unassembled WGS sequence"/>
</dbReference>
<evidence type="ECO:0000256" key="1">
    <source>
        <dbReference type="SAM" id="Phobius"/>
    </source>
</evidence>
<dbReference type="InterPro" id="IPR009937">
    <property type="entry name" value="Phage_holin_3_6"/>
</dbReference>